<evidence type="ECO:0000256" key="1">
    <source>
        <dbReference type="SAM" id="SignalP"/>
    </source>
</evidence>
<dbReference type="Pfam" id="PF01453">
    <property type="entry name" value="B_lectin"/>
    <property type="match status" value="1"/>
</dbReference>
<feature type="signal peptide" evidence="1">
    <location>
        <begin position="1"/>
        <end position="20"/>
    </location>
</feature>
<evidence type="ECO:0000313" key="4">
    <source>
        <dbReference type="Proteomes" id="UP000001514"/>
    </source>
</evidence>
<dbReference type="HOGENOM" id="CLU_747215_0_0_1"/>
<feature type="domain" description="Bulb-type lectin" evidence="2">
    <location>
        <begin position="41"/>
        <end position="170"/>
    </location>
</feature>
<dbReference type="SMART" id="SM00108">
    <property type="entry name" value="B_lectin"/>
    <property type="match status" value="1"/>
</dbReference>
<dbReference type="PANTHER" id="PTHR32444:SF247">
    <property type="entry name" value="OS01G0958200 PROTEIN"/>
    <property type="match status" value="1"/>
</dbReference>
<dbReference type="PANTHER" id="PTHR32444">
    <property type="entry name" value="BULB-TYPE LECTIN DOMAIN-CONTAINING PROTEIN"/>
    <property type="match status" value="1"/>
</dbReference>
<dbReference type="AlphaFoldDB" id="D8QV73"/>
<evidence type="ECO:0000259" key="2">
    <source>
        <dbReference type="PROSITE" id="PS50927"/>
    </source>
</evidence>
<reference evidence="3 4" key="1">
    <citation type="journal article" date="2011" name="Science">
        <title>The Selaginella genome identifies genetic changes associated with the evolution of vascular plants.</title>
        <authorList>
            <person name="Banks J.A."/>
            <person name="Nishiyama T."/>
            <person name="Hasebe M."/>
            <person name="Bowman J.L."/>
            <person name="Gribskov M."/>
            <person name="dePamphilis C."/>
            <person name="Albert V.A."/>
            <person name="Aono N."/>
            <person name="Aoyama T."/>
            <person name="Ambrose B.A."/>
            <person name="Ashton N.W."/>
            <person name="Axtell M.J."/>
            <person name="Barker E."/>
            <person name="Barker M.S."/>
            <person name="Bennetzen J.L."/>
            <person name="Bonawitz N.D."/>
            <person name="Chapple C."/>
            <person name="Cheng C."/>
            <person name="Correa L.G."/>
            <person name="Dacre M."/>
            <person name="DeBarry J."/>
            <person name="Dreyer I."/>
            <person name="Elias M."/>
            <person name="Engstrom E.M."/>
            <person name="Estelle M."/>
            <person name="Feng L."/>
            <person name="Finet C."/>
            <person name="Floyd S.K."/>
            <person name="Frommer W.B."/>
            <person name="Fujita T."/>
            <person name="Gramzow L."/>
            <person name="Gutensohn M."/>
            <person name="Harholt J."/>
            <person name="Hattori M."/>
            <person name="Heyl A."/>
            <person name="Hirai T."/>
            <person name="Hiwatashi Y."/>
            <person name="Ishikawa M."/>
            <person name="Iwata M."/>
            <person name="Karol K.G."/>
            <person name="Koehler B."/>
            <person name="Kolukisaoglu U."/>
            <person name="Kubo M."/>
            <person name="Kurata T."/>
            <person name="Lalonde S."/>
            <person name="Li K."/>
            <person name="Li Y."/>
            <person name="Litt A."/>
            <person name="Lyons E."/>
            <person name="Manning G."/>
            <person name="Maruyama T."/>
            <person name="Michael T.P."/>
            <person name="Mikami K."/>
            <person name="Miyazaki S."/>
            <person name="Morinaga S."/>
            <person name="Murata T."/>
            <person name="Mueller-Roeber B."/>
            <person name="Nelson D.R."/>
            <person name="Obara M."/>
            <person name="Oguri Y."/>
            <person name="Olmstead R.G."/>
            <person name="Onodera N."/>
            <person name="Petersen B.L."/>
            <person name="Pils B."/>
            <person name="Prigge M."/>
            <person name="Rensing S.A."/>
            <person name="Riano-Pachon D.M."/>
            <person name="Roberts A.W."/>
            <person name="Sato Y."/>
            <person name="Scheller H.V."/>
            <person name="Schulz B."/>
            <person name="Schulz C."/>
            <person name="Shakirov E.V."/>
            <person name="Shibagaki N."/>
            <person name="Shinohara N."/>
            <person name="Shippen D.E."/>
            <person name="Soerensen I."/>
            <person name="Sotooka R."/>
            <person name="Sugimoto N."/>
            <person name="Sugita M."/>
            <person name="Sumikawa N."/>
            <person name="Tanurdzic M."/>
            <person name="Theissen G."/>
            <person name="Ulvskov P."/>
            <person name="Wakazuki S."/>
            <person name="Weng J.K."/>
            <person name="Willats W.W."/>
            <person name="Wipf D."/>
            <person name="Wolf P.G."/>
            <person name="Yang L."/>
            <person name="Zimmer A.D."/>
            <person name="Zhu Q."/>
            <person name="Mitros T."/>
            <person name="Hellsten U."/>
            <person name="Loque D."/>
            <person name="Otillar R."/>
            <person name="Salamov A."/>
            <person name="Schmutz J."/>
            <person name="Shapiro H."/>
            <person name="Lindquist E."/>
            <person name="Lucas S."/>
            <person name="Rokhsar D."/>
            <person name="Grigoriev I.V."/>
        </authorList>
    </citation>
    <scope>NUCLEOTIDE SEQUENCE [LARGE SCALE GENOMIC DNA]</scope>
</reference>
<protein>
    <recommendedName>
        <fullName evidence="2">Bulb-type lectin domain-containing protein</fullName>
    </recommendedName>
</protein>
<keyword evidence="4" id="KW-1185">Reference proteome</keyword>
<dbReference type="KEGG" id="smo:SELMODRAFT_404398"/>
<dbReference type="Gene3D" id="2.90.10.10">
    <property type="entry name" value="Bulb-type lectin domain"/>
    <property type="match status" value="1"/>
</dbReference>
<dbReference type="InterPro" id="IPR036426">
    <property type="entry name" value="Bulb-type_lectin_dom_sf"/>
</dbReference>
<dbReference type="SUPFAM" id="SSF51110">
    <property type="entry name" value="alpha-D-mannose-specific plant lectins"/>
    <property type="match status" value="1"/>
</dbReference>
<dbReference type="OMA" id="DAITEIW"/>
<dbReference type="InParanoid" id="D8QV73"/>
<keyword evidence="1" id="KW-0732">Signal</keyword>
<dbReference type="EMBL" id="GL377567">
    <property type="protein sequence ID" value="EFJ36414.1"/>
    <property type="molecule type" value="Genomic_DNA"/>
</dbReference>
<proteinExistence type="predicted"/>
<name>D8QV73_SELML</name>
<accession>D8QV73</accession>
<dbReference type="eggNOG" id="ENOG502QUNW">
    <property type="taxonomic scope" value="Eukaryota"/>
</dbReference>
<dbReference type="InterPro" id="IPR001480">
    <property type="entry name" value="Bulb-type_lectin_dom"/>
</dbReference>
<organism evidence="4">
    <name type="scientific">Selaginella moellendorffii</name>
    <name type="common">Spikemoss</name>
    <dbReference type="NCBI Taxonomy" id="88036"/>
    <lineage>
        <taxon>Eukaryota</taxon>
        <taxon>Viridiplantae</taxon>
        <taxon>Streptophyta</taxon>
        <taxon>Embryophyta</taxon>
        <taxon>Tracheophyta</taxon>
        <taxon>Lycopodiopsida</taxon>
        <taxon>Selaginellales</taxon>
        <taxon>Selaginellaceae</taxon>
        <taxon>Selaginella</taxon>
    </lineage>
</organism>
<feature type="chain" id="PRO_5003121281" description="Bulb-type lectin domain-containing protein" evidence="1">
    <location>
        <begin position="21"/>
        <end position="409"/>
    </location>
</feature>
<sequence length="409" mass="43647">MKTVGVLAVLLVSLASVASGRVYTIPENWTATIQGRELPGFGSSGSYILVSAPRDLNGSSGEQEFLLSDNGTFGLAFLNFNGTGNYYLSLVMGATNATAGAPIWTANRSKAVSNESRLTKTAGQLKLLNGDLTTAWSPSDDQTIASIGLDETGNMVLYNSSGGAVWESFDHPTDVLLPGQRLVTGQRFASNLNSSTMSEGVFTATMEARAIVLAFSPPSQEQQPYFLWSLGLPSTIDSARVRCPGYVAVLQYTTGGAVNMAYERSSAATTSSPCNAPLNVSLGSGNSKRQLRLESDGNLISYKLHETGNWETEFLLTQFFGHRACDLPLSCGSYGLCNQTGPCECMDNRATNITTVAESGTCESPNWASRLATCDTSTRAPIEFRLRSRIASKRAGRIVPALLSFTMVP</sequence>
<dbReference type="Gramene" id="EFJ36414">
    <property type="protein sequence ID" value="EFJ36414"/>
    <property type="gene ID" value="SELMODRAFT_404398"/>
</dbReference>
<evidence type="ECO:0000313" key="3">
    <source>
        <dbReference type="EMBL" id="EFJ36414.1"/>
    </source>
</evidence>
<gene>
    <name evidence="3" type="ORF">SELMODRAFT_404398</name>
</gene>
<dbReference type="Proteomes" id="UP000001514">
    <property type="component" value="Unassembled WGS sequence"/>
</dbReference>
<dbReference type="CDD" id="cd00028">
    <property type="entry name" value="B_lectin"/>
    <property type="match status" value="1"/>
</dbReference>
<dbReference type="PROSITE" id="PS50927">
    <property type="entry name" value="BULB_LECTIN"/>
    <property type="match status" value="1"/>
</dbReference>